<feature type="transmembrane region" description="Helical" evidence="8">
    <location>
        <begin position="303"/>
        <end position="321"/>
    </location>
</feature>
<dbReference type="InterPro" id="IPR023408">
    <property type="entry name" value="MscS_beta-dom_sf"/>
</dbReference>
<dbReference type="InterPro" id="IPR006685">
    <property type="entry name" value="MscS_channel_2nd"/>
</dbReference>
<dbReference type="Gene3D" id="3.30.70.100">
    <property type="match status" value="1"/>
</dbReference>
<evidence type="ECO:0000259" key="10">
    <source>
        <dbReference type="Pfam" id="PF00924"/>
    </source>
</evidence>
<dbReference type="GO" id="GO:0008381">
    <property type="term" value="F:mechanosensitive monoatomic ion channel activity"/>
    <property type="evidence" value="ECO:0007669"/>
    <property type="project" value="UniProtKB-ARBA"/>
</dbReference>
<accession>A0A975JHD8</accession>
<keyword evidence="3" id="KW-1003">Cell membrane</keyword>
<comment type="subcellular location">
    <subcellularLocation>
        <location evidence="1">Cell membrane</location>
        <topology evidence="1">Multi-pass membrane protein</topology>
    </subcellularLocation>
</comment>
<evidence type="ECO:0000313" key="14">
    <source>
        <dbReference type="Proteomes" id="UP000683291"/>
    </source>
</evidence>
<keyword evidence="9" id="KW-0732">Signal</keyword>
<feature type="transmembrane region" description="Helical" evidence="8">
    <location>
        <begin position="579"/>
        <end position="602"/>
    </location>
</feature>
<dbReference type="Proteomes" id="UP000683291">
    <property type="component" value="Chromosome 1"/>
</dbReference>
<feature type="transmembrane region" description="Helical" evidence="8">
    <location>
        <begin position="489"/>
        <end position="513"/>
    </location>
</feature>
<dbReference type="PANTHER" id="PTHR30347">
    <property type="entry name" value="POTASSIUM CHANNEL RELATED"/>
    <property type="match status" value="1"/>
</dbReference>
<dbReference type="InterPro" id="IPR052702">
    <property type="entry name" value="MscS-like_channel"/>
</dbReference>
<dbReference type="SUPFAM" id="SSF82861">
    <property type="entry name" value="Mechanosensitive channel protein MscS (YggB), transmembrane region"/>
    <property type="match status" value="1"/>
</dbReference>
<dbReference type="EMBL" id="CP073581">
    <property type="protein sequence ID" value="QUJ77985.1"/>
    <property type="molecule type" value="Genomic_DNA"/>
</dbReference>
<dbReference type="InterPro" id="IPR011066">
    <property type="entry name" value="MscS_channel_C_sf"/>
</dbReference>
<feature type="chain" id="PRO_5037352947" evidence="9">
    <location>
        <begin position="23"/>
        <end position="826"/>
    </location>
</feature>
<dbReference type="GO" id="GO:0005886">
    <property type="term" value="C:plasma membrane"/>
    <property type="evidence" value="ECO:0007669"/>
    <property type="project" value="UniProtKB-SubCell"/>
</dbReference>
<evidence type="ECO:0000256" key="8">
    <source>
        <dbReference type="SAM" id="Phobius"/>
    </source>
</evidence>
<dbReference type="InterPro" id="IPR011014">
    <property type="entry name" value="MscS_channel_TM-2"/>
</dbReference>
<evidence type="ECO:0000256" key="9">
    <source>
        <dbReference type="SAM" id="SignalP"/>
    </source>
</evidence>
<dbReference type="Pfam" id="PF21082">
    <property type="entry name" value="MS_channel_3rd"/>
    <property type="match status" value="1"/>
</dbReference>
<dbReference type="Gene3D" id="1.10.287.1260">
    <property type="match status" value="1"/>
</dbReference>
<feature type="transmembrane region" description="Helical" evidence="8">
    <location>
        <begin position="450"/>
        <end position="468"/>
    </location>
</feature>
<comment type="similarity">
    <text evidence="2">Belongs to the MscS (TC 1.A.23) family.</text>
</comment>
<dbReference type="InterPro" id="IPR049278">
    <property type="entry name" value="MS_channel_C"/>
</dbReference>
<feature type="transmembrane region" description="Helical" evidence="8">
    <location>
        <begin position="373"/>
        <end position="391"/>
    </location>
</feature>
<dbReference type="Pfam" id="PF00924">
    <property type="entry name" value="MS_channel_2nd"/>
    <property type="match status" value="1"/>
</dbReference>
<feature type="region of interest" description="Disordered" evidence="7">
    <location>
        <begin position="91"/>
        <end position="130"/>
    </location>
</feature>
<proteinExistence type="inferred from homology"/>
<keyword evidence="4 8" id="KW-0812">Transmembrane</keyword>
<dbReference type="KEGG" id="sual:KDD17_06985"/>
<feature type="domain" description="Mechanosensitive ion channel MscS" evidence="10">
    <location>
        <begin position="624"/>
        <end position="692"/>
    </location>
</feature>
<feature type="transmembrane region" description="Helical" evidence="8">
    <location>
        <begin position="541"/>
        <end position="558"/>
    </location>
</feature>
<evidence type="ECO:0000259" key="11">
    <source>
        <dbReference type="Pfam" id="PF12607"/>
    </source>
</evidence>
<dbReference type="SUPFAM" id="SSF82689">
    <property type="entry name" value="Mechanosensitive channel protein MscS (YggB), C-terminal domain"/>
    <property type="match status" value="1"/>
</dbReference>
<dbReference type="Gene3D" id="2.30.30.60">
    <property type="match status" value="1"/>
</dbReference>
<feature type="domain" description="Mechanosensitive ion channel MscS C-terminal" evidence="12">
    <location>
        <begin position="700"/>
        <end position="782"/>
    </location>
</feature>
<feature type="transmembrane region" description="Helical" evidence="8">
    <location>
        <begin position="342"/>
        <end position="361"/>
    </location>
</feature>
<name>A0A975JHD8_9RHOB</name>
<feature type="transmembrane region" description="Helical" evidence="8">
    <location>
        <begin position="269"/>
        <end position="291"/>
    </location>
</feature>
<evidence type="ECO:0000256" key="1">
    <source>
        <dbReference type="ARBA" id="ARBA00004651"/>
    </source>
</evidence>
<dbReference type="InterPro" id="IPR022249">
    <property type="entry name" value="DUF3772"/>
</dbReference>
<feature type="transmembrane region" description="Helical" evidence="8">
    <location>
        <begin position="424"/>
        <end position="444"/>
    </location>
</feature>
<dbReference type="AlphaFoldDB" id="A0A975JHD8"/>
<keyword evidence="5 8" id="KW-1133">Transmembrane helix</keyword>
<feature type="transmembrane region" description="Helical" evidence="8">
    <location>
        <begin position="608"/>
        <end position="637"/>
    </location>
</feature>
<keyword evidence="14" id="KW-1185">Reference proteome</keyword>
<feature type="transmembrane region" description="Helical" evidence="8">
    <location>
        <begin position="228"/>
        <end position="249"/>
    </location>
</feature>
<keyword evidence="6 8" id="KW-0472">Membrane</keyword>
<dbReference type="InterPro" id="IPR010920">
    <property type="entry name" value="LSM_dom_sf"/>
</dbReference>
<evidence type="ECO:0000256" key="3">
    <source>
        <dbReference type="ARBA" id="ARBA00022475"/>
    </source>
</evidence>
<evidence type="ECO:0000256" key="2">
    <source>
        <dbReference type="ARBA" id="ARBA00008017"/>
    </source>
</evidence>
<evidence type="ECO:0000259" key="12">
    <source>
        <dbReference type="Pfam" id="PF21082"/>
    </source>
</evidence>
<evidence type="ECO:0000256" key="5">
    <source>
        <dbReference type="ARBA" id="ARBA00022989"/>
    </source>
</evidence>
<feature type="signal peptide" evidence="9">
    <location>
        <begin position="1"/>
        <end position="22"/>
    </location>
</feature>
<dbReference type="Pfam" id="PF12607">
    <property type="entry name" value="DUF3772"/>
    <property type="match status" value="1"/>
</dbReference>
<protein>
    <submittedName>
        <fullName evidence="13">DUF3772 domain-containing protein</fullName>
    </submittedName>
</protein>
<reference evidence="13" key="1">
    <citation type="submission" date="2021-04" db="EMBL/GenBank/DDBJ databases">
        <title>Complete genome sequence for Sulfitobacter sp. strain JK7-1.</title>
        <authorList>
            <person name="Park S.-J."/>
        </authorList>
    </citation>
    <scope>NUCLEOTIDE SEQUENCE</scope>
    <source>
        <strain evidence="13">JK7-1</strain>
    </source>
</reference>
<sequence>MLLRALVTLTGLWLLCAAAVSAQDLPGVDMEAWRSLASEAEAAVDEEDTTDAQLESLRGDLVAYREQFNAARGVNSERIESLREQIAALEQPADGSAGGSVTDALAGAAGSDPAPAEEEPAPPEEATNGQQNEIAAQRADLEEQLATLTAPVRVADAAYSRADGLIGEIDRVLRTRQTEALLEVVESPLNPVHWPTALGALSAATDGLWRADSGTQSDQRARTLRNNLPVILLSALIGLILIVRGRVWAKLMVGRLRNSHTRWAGVRRFVISLLRIALPLVGLWMLTFAARQTGHLGMRGTELAQLLPILGGMMLGFRWVAEQVFSRDEDDALIALSKGDRAGMRYLVGAITLLLIANTVLRTLLELDDAGTAARTVISFPFTVLIAYCVFRLGRLLRRYGSEIVEEEDAEITRASTLGRVVRSLGTGALVVAVVSPVLQAAGYANAAEYLLYPFVTSLVVLGLVLALQRFTADLYGAITGQGEAARDTLLPILFGMILLMLAAPVLALIWGARVSDLTEIWAAFQRGFAVGSTRISPTDFLTFALIFTAGYLLTRLAQGALKTNVLPKTRIDKGGQNAIVSGLGYVGIFLAALLAITGAGIDLSSLAILAGALSVGIGFGLQNIVSNFVSGIILLIERPISEGDWIEVSGGQMGYVRDISVRSTRIETFDGTDVIVPNADLVSGTVTNFTRGNTLGRVIIPVGVAYGTDSKRVETILKEIADAQPMAVTQPPPTVLFVNFGADALEFEIRMFLRDVNWMMAVKSDVNHEIAKRFDEEGIEIPFAQRDVWLRNPEVLKLDDRGRDGDLPRAQDARDDAARPMEGDT</sequence>
<evidence type="ECO:0000256" key="6">
    <source>
        <dbReference type="ARBA" id="ARBA00023136"/>
    </source>
</evidence>
<feature type="domain" description="DUF3772" evidence="11">
    <location>
        <begin position="155"/>
        <end position="210"/>
    </location>
</feature>
<gene>
    <name evidence="13" type="ORF">KDD17_06985</name>
</gene>
<dbReference type="PANTHER" id="PTHR30347:SF1">
    <property type="entry name" value="MECHANOSENSITIVE CHANNEL MSCK"/>
    <property type="match status" value="1"/>
</dbReference>
<dbReference type="SUPFAM" id="SSF50182">
    <property type="entry name" value="Sm-like ribonucleoproteins"/>
    <property type="match status" value="1"/>
</dbReference>
<feature type="region of interest" description="Disordered" evidence="7">
    <location>
        <begin position="800"/>
        <end position="826"/>
    </location>
</feature>
<evidence type="ECO:0000313" key="13">
    <source>
        <dbReference type="EMBL" id="QUJ77985.1"/>
    </source>
</evidence>
<evidence type="ECO:0000256" key="4">
    <source>
        <dbReference type="ARBA" id="ARBA00022692"/>
    </source>
</evidence>
<evidence type="ECO:0000256" key="7">
    <source>
        <dbReference type="SAM" id="MobiDB-lite"/>
    </source>
</evidence>
<organism evidence="13 14">
    <name type="scientific">Sulfitobacter albidus</name>
    <dbReference type="NCBI Taxonomy" id="2829501"/>
    <lineage>
        <taxon>Bacteria</taxon>
        <taxon>Pseudomonadati</taxon>
        <taxon>Pseudomonadota</taxon>
        <taxon>Alphaproteobacteria</taxon>
        <taxon>Rhodobacterales</taxon>
        <taxon>Roseobacteraceae</taxon>
        <taxon>Sulfitobacter</taxon>
    </lineage>
</organism>